<evidence type="ECO:0000256" key="15">
    <source>
        <dbReference type="RuleBase" id="RU361169"/>
    </source>
</evidence>
<keyword evidence="6" id="KW-0677">Repeat</keyword>
<dbReference type="EC" id="3.2.1.15" evidence="3"/>
<evidence type="ECO:0000256" key="4">
    <source>
        <dbReference type="ARBA" id="ARBA00022525"/>
    </source>
</evidence>
<dbReference type="InParanoid" id="A0A423XFX7"/>
<evidence type="ECO:0000256" key="2">
    <source>
        <dbReference type="ARBA" id="ARBA00008834"/>
    </source>
</evidence>
<evidence type="ECO:0000256" key="6">
    <source>
        <dbReference type="ARBA" id="ARBA00022737"/>
    </source>
</evidence>
<dbReference type="FunCoup" id="A0A423XFX7">
    <property type="interactions" value="112"/>
</dbReference>
<dbReference type="FunFam" id="2.160.20.10:FF:000002">
    <property type="entry name" value="Endopolygalacturonase D"/>
    <property type="match status" value="1"/>
</dbReference>
<evidence type="ECO:0000256" key="13">
    <source>
        <dbReference type="ARBA" id="ARBA00083621"/>
    </source>
</evidence>
<keyword evidence="11" id="KW-0961">Cell wall biogenesis/degradation</keyword>
<name>A0A423XFX7_9PEZI</name>
<dbReference type="STRING" id="1230097.A0A423XFX7"/>
<evidence type="ECO:0000256" key="3">
    <source>
        <dbReference type="ARBA" id="ARBA00012736"/>
    </source>
</evidence>
<keyword evidence="9" id="KW-1015">Disulfide bond</keyword>
<comment type="caution">
    <text evidence="17">The sequence shown here is derived from an EMBL/GenBank/DDBJ whole genome shotgun (WGS) entry which is preliminary data.</text>
</comment>
<evidence type="ECO:0000256" key="12">
    <source>
        <dbReference type="ARBA" id="ARBA00034074"/>
    </source>
</evidence>
<dbReference type="InterPro" id="IPR050434">
    <property type="entry name" value="Glycosyl_hydrlase_28"/>
</dbReference>
<feature type="active site" evidence="14">
    <location>
        <position position="255"/>
    </location>
</feature>
<dbReference type="GO" id="GO:0005576">
    <property type="term" value="C:extracellular region"/>
    <property type="evidence" value="ECO:0007669"/>
    <property type="project" value="UniProtKB-SubCell"/>
</dbReference>
<dbReference type="SMART" id="SM00710">
    <property type="entry name" value="PbH1"/>
    <property type="match status" value="5"/>
</dbReference>
<evidence type="ECO:0000256" key="1">
    <source>
        <dbReference type="ARBA" id="ARBA00004613"/>
    </source>
</evidence>
<keyword evidence="10 15" id="KW-0326">Glycosidase</keyword>
<accession>A0A423XFX7</accession>
<dbReference type="InterPro" id="IPR011050">
    <property type="entry name" value="Pectin_lyase_fold/virulence"/>
</dbReference>
<dbReference type="Pfam" id="PF00295">
    <property type="entry name" value="Glyco_hydro_28"/>
    <property type="match status" value="1"/>
</dbReference>
<dbReference type="PANTHER" id="PTHR31884">
    <property type="entry name" value="POLYGALACTURONASE"/>
    <property type="match status" value="1"/>
</dbReference>
<dbReference type="PROSITE" id="PS00502">
    <property type="entry name" value="POLYGALACTURONASE"/>
    <property type="match status" value="1"/>
</dbReference>
<evidence type="ECO:0000256" key="9">
    <source>
        <dbReference type="ARBA" id="ARBA00023157"/>
    </source>
</evidence>
<evidence type="ECO:0000256" key="11">
    <source>
        <dbReference type="ARBA" id="ARBA00023316"/>
    </source>
</evidence>
<comment type="similarity">
    <text evidence="2 15">Belongs to the glycosyl hydrolase 28 family.</text>
</comment>
<dbReference type="OrthoDB" id="1546079at2759"/>
<reference evidence="17 18" key="1">
    <citation type="submission" date="2015-09" db="EMBL/GenBank/DDBJ databases">
        <title>Host preference determinants of Valsa canker pathogens revealed by comparative genomics.</title>
        <authorList>
            <person name="Yin Z."/>
            <person name="Huang L."/>
        </authorList>
    </citation>
    <scope>NUCLEOTIDE SEQUENCE [LARGE SCALE GENOMIC DNA]</scope>
    <source>
        <strain evidence="17 18">SXYLt</strain>
    </source>
</reference>
<evidence type="ECO:0000256" key="5">
    <source>
        <dbReference type="ARBA" id="ARBA00022729"/>
    </source>
</evidence>
<comment type="subcellular location">
    <subcellularLocation>
        <location evidence="1">Secreted</location>
    </subcellularLocation>
</comment>
<keyword evidence="7 15" id="KW-0378">Hydrolase</keyword>
<keyword evidence="4" id="KW-0964">Secreted</keyword>
<evidence type="ECO:0000256" key="16">
    <source>
        <dbReference type="SAM" id="SignalP"/>
    </source>
</evidence>
<evidence type="ECO:0000313" key="18">
    <source>
        <dbReference type="Proteomes" id="UP000285146"/>
    </source>
</evidence>
<gene>
    <name evidence="17" type="ORF">VPNG_03475</name>
</gene>
<dbReference type="PANTHER" id="PTHR31884:SF1">
    <property type="entry name" value="POLYGALACTURONASE"/>
    <property type="match status" value="1"/>
</dbReference>
<organism evidence="17 18">
    <name type="scientific">Cytospora leucostoma</name>
    <dbReference type="NCBI Taxonomy" id="1230097"/>
    <lineage>
        <taxon>Eukaryota</taxon>
        <taxon>Fungi</taxon>
        <taxon>Dikarya</taxon>
        <taxon>Ascomycota</taxon>
        <taxon>Pezizomycotina</taxon>
        <taxon>Sordariomycetes</taxon>
        <taxon>Sordariomycetidae</taxon>
        <taxon>Diaporthales</taxon>
        <taxon>Cytosporaceae</taxon>
        <taxon>Cytospora</taxon>
    </lineage>
</organism>
<dbReference type="EMBL" id="LKEB01000011">
    <property type="protein sequence ID" value="ROW15072.1"/>
    <property type="molecule type" value="Genomic_DNA"/>
</dbReference>
<evidence type="ECO:0000256" key="10">
    <source>
        <dbReference type="ARBA" id="ARBA00023295"/>
    </source>
</evidence>
<dbReference type="GO" id="GO:0071555">
    <property type="term" value="P:cell wall organization"/>
    <property type="evidence" value="ECO:0007669"/>
    <property type="project" value="UniProtKB-KW"/>
</dbReference>
<evidence type="ECO:0000256" key="14">
    <source>
        <dbReference type="PROSITE-ProRule" id="PRU10052"/>
    </source>
</evidence>
<evidence type="ECO:0000313" key="17">
    <source>
        <dbReference type="EMBL" id="ROW15072.1"/>
    </source>
</evidence>
<dbReference type="AlphaFoldDB" id="A0A423XFX7"/>
<evidence type="ECO:0000256" key="8">
    <source>
        <dbReference type="ARBA" id="ARBA00023145"/>
    </source>
</evidence>
<dbReference type="InterPro" id="IPR006626">
    <property type="entry name" value="PbH1"/>
</dbReference>
<feature type="chain" id="PRO_5019294592" description="endo-polygalacturonase" evidence="16">
    <location>
        <begin position="22"/>
        <end position="397"/>
    </location>
</feature>
<protein>
    <recommendedName>
        <fullName evidence="3">endo-polygalacturonase</fullName>
        <ecNumber evidence="3">3.2.1.15</ecNumber>
    </recommendedName>
    <alternativeName>
        <fullName evidence="13">Pectinase</fullName>
    </alternativeName>
</protein>
<proteinExistence type="inferred from homology"/>
<dbReference type="InterPro" id="IPR012334">
    <property type="entry name" value="Pectin_lyas_fold"/>
</dbReference>
<keyword evidence="18" id="KW-1185">Reference proteome</keyword>
<comment type="catalytic activity">
    <reaction evidence="12">
        <text>(1,4-alpha-D-galacturonosyl)n+m + H2O = (1,4-alpha-D-galacturonosyl)n + (1,4-alpha-D-galacturonosyl)m.</text>
        <dbReference type="EC" id="3.2.1.15"/>
    </reaction>
</comment>
<dbReference type="GO" id="GO:0045490">
    <property type="term" value="P:pectin catabolic process"/>
    <property type="evidence" value="ECO:0007669"/>
    <property type="project" value="UniProtKB-ARBA"/>
</dbReference>
<dbReference type="SUPFAM" id="SSF51126">
    <property type="entry name" value="Pectin lyase-like"/>
    <property type="match status" value="1"/>
</dbReference>
<evidence type="ECO:0000256" key="7">
    <source>
        <dbReference type="ARBA" id="ARBA00022801"/>
    </source>
</evidence>
<dbReference type="Proteomes" id="UP000285146">
    <property type="component" value="Unassembled WGS sequence"/>
</dbReference>
<dbReference type="InterPro" id="IPR000743">
    <property type="entry name" value="Glyco_hydro_28"/>
</dbReference>
<sequence length="397" mass="41037">MRSTKSSIALALAALASSVLASPVAAPAPTAAPSQDEVARAIEERAIEKRAATCTFSGSSGYSLASKSKASCSTIILDTLTVPGGTTLDLTDLPDETVVIFQGTTTFGHKEWDGPLFAVSGTNVKVAGHASGSSVLDGQGALYWDGKGSNGGVTKPKFFQAHDLTDSLIENIKILNPPVQVFSINGAENLEIAYVTIDASDGDTDDLGHNTDGFDIGSSDRVTIKNATVYNQDDCVAINSGSSIIFQNGYCSGGHGLSIGSVGGRSNNTVEGVTFETSTVINSDNGLRIKATEGDTGTIKGIKYDDITLSSINKYGILIEQNYKGGDLKGDPTSGIPITDLTVKNIYGSDAVSSSGYDIVIVCGSSGCSDWTWSDVTITGGKTYSDCENVPSVASCS</sequence>
<feature type="signal peptide" evidence="16">
    <location>
        <begin position="1"/>
        <end position="21"/>
    </location>
</feature>
<keyword evidence="5 16" id="KW-0732">Signal</keyword>
<keyword evidence="8" id="KW-0865">Zymogen</keyword>
<dbReference type="Gene3D" id="2.160.20.10">
    <property type="entry name" value="Single-stranded right-handed beta-helix, Pectin lyase-like"/>
    <property type="match status" value="1"/>
</dbReference>
<dbReference type="GO" id="GO:0004650">
    <property type="term" value="F:polygalacturonase activity"/>
    <property type="evidence" value="ECO:0007669"/>
    <property type="project" value="UniProtKB-EC"/>
</dbReference>